<dbReference type="OrthoDB" id="3188148at2759"/>
<protein>
    <submittedName>
        <fullName evidence="1">Uncharacterized protein</fullName>
    </submittedName>
</protein>
<dbReference type="EMBL" id="PGGS01000133">
    <property type="protein sequence ID" value="PNH08363.1"/>
    <property type="molecule type" value="Genomic_DNA"/>
</dbReference>
<evidence type="ECO:0000313" key="1">
    <source>
        <dbReference type="EMBL" id="PNH08363.1"/>
    </source>
</evidence>
<comment type="caution">
    <text evidence="1">The sequence shown here is derived from an EMBL/GenBank/DDBJ whole genome shotgun (WGS) entry which is preliminary data.</text>
</comment>
<dbReference type="Proteomes" id="UP000236333">
    <property type="component" value="Unassembled WGS sequence"/>
</dbReference>
<keyword evidence="2" id="KW-1185">Reference proteome</keyword>
<organism evidence="1 2">
    <name type="scientific">Tetrabaena socialis</name>
    <dbReference type="NCBI Taxonomy" id="47790"/>
    <lineage>
        <taxon>Eukaryota</taxon>
        <taxon>Viridiplantae</taxon>
        <taxon>Chlorophyta</taxon>
        <taxon>core chlorophytes</taxon>
        <taxon>Chlorophyceae</taxon>
        <taxon>CS clade</taxon>
        <taxon>Chlamydomonadales</taxon>
        <taxon>Tetrabaenaceae</taxon>
        <taxon>Tetrabaena</taxon>
    </lineage>
</organism>
<name>A0A2J8A7B1_9CHLO</name>
<proteinExistence type="predicted"/>
<accession>A0A2J8A7B1</accession>
<reference evidence="1 2" key="1">
    <citation type="journal article" date="2017" name="Mol. Biol. Evol.">
        <title>The 4-celled Tetrabaena socialis nuclear genome reveals the essential components for genetic control of cell number at the origin of multicellularity in the volvocine lineage.</title>
        <authorList>
            <person name="Featherston J."/>
            <person name="Arakaki Y."/>
            <person name="Hanschen E.R."/>
            <person name="Ferris P.J."/>
            <person name="Michod R.E."/>
            <person name="Olson B.J.S.C."/>
            <person name="Nozaki H."/>
            <person name="Durand P.M."/>
        </authorList>
    </citation>
    <scope>NUCLEOTIDE SEQUENCE [LARGE SCALE GENOMIC DNA]</scope>
    <source>
        <strain evidence="1 2">NIES-571</strain>
    </source>
</reference>
<evidence type="ECO:0000313" key="2">
    <source>
        <dbReference type="Proteomes" id="UP000236333"/>
    </source>
</evidence>
<gene>
    <name evidence="1" type="ORF">TSOC_005101</name>
</gene>
<dbReference type="AlphaFoldDB" id="A0A2J8A7B1"/>
<sequence length="319" mass="36466">MPTQQLNTAGGRDWATSYHLYEVKPPCDSPDWLSPAEIYQCLRGTRTFIMGDSMIRPLLGRLIAYLRGAPQYLDHLYHQPGGYYAANGTNDVFVELEFLPSLHKAVRMEHPAYLAPQTPEDDWDPSRTMEFQFYWAAHFDRFNMTDHGILFPAISEHFGVLDGASMLIAGPMYHEGGNYDNYRARLLEFFKVLSERDKRIPNFVWIATVPKPVEPWDMYNERNRQMKLFVQTLNERSLAGVMSVPRRSFFVDADRMARPGPDVFGPVKPADGNHFQCNKHGPYPGMMGTDPAGMAPDNNCQDIFNLNVMQSVLKVMCNK</sequence>